<proteinExistence type="predicted"/>
<dbReference type="InterPro" id="IPR038695">
    <property type="entry name" value="Saro_0823-like_sf"/>
</dbReference>
<comment type="caution">
    <text evidence="1">The sequence shown here is derived from an EMBL/GenBank/DDBJ whole genome shotgun (WGS) entry which is preliminary data.</text>
</comment>
<sequence>MPLFNRSTGEKLVDRVRVAKGLWAQFQGLMFERPSRFDYALVFPLPFESRVGASVHMLFVFFSLDLVFLDKAKRVVDKKENFKPFSLNYTPKKPARYFIELPAGLGQGIRLGDELTW</sequence>
<dbReference type="Gene3D" id="2.60.120.1140">
    <property type="entry name" value="Protein of unknown function DUF192"/>
    <property type="match status" value="1"/>
</dbReference>
<dbReference type="InterPro" id="IPR003795">
    <property type="entry name" value="DUF192"/>
</dbReference>
<reference evidence="1" key="2">
    <citation type="submission" date="2021-05" db="EMBL/GenBank/DDBJ databases">
        <title>Protein family content uncovers lineage relationships and bacterial pathway maintenance mechanisms in DPANN archaea.</title>
        <authorList>
            <person name="Castelle C.J."/>
            <person name="Meheust R."/>
            <person name="Jaffe A.L."/>
            <person name="Seitz K."/>
            <person name="Gong X."/>
            <person name="Baker B.J."/>
            <person name="Banfield J.F."/>
        </authorList>
    </citation>
    <scope>NUCLEOTIDE SEQUENCE</scope>
    <source>
        <strain evidence="1">RIFCSPLOWO2_01_FULL_58_19</strain>
    </source>
</reference>
<dbReference type="Pfam" id="PF02643">
    <property type="entry name" value="DUF192"/>
    <property type="match status" value="1"/>
</dbReference>
<dbReference type="PANTHER" id="PTHR37953:SF1">
    <property type="entry name" value="UPF0127 PROTEIN MJ1496"/>
    <property type="match status" value="1"/>
</dbReference>
<protein>
    <submittedName>
        <fullName evidence="1">DUF192 domain-containing protein</fullName>
    </submittedName>
</protein>
<dbReference type="PANTHER" id="PTHR37953">
    <property type="entry name" value="UPF0127 PROTEIN MJ1496"/>
    <property type="match status" value="1"/>
</dbReference>
<reference evidence="1" key="1">
    <citation type="submission" date="2021-03" db="EMBL/GenBank/DDBJ databases">
        <authorList>
            <person name="Jaffe A."/>
        </authorList>
    </citation>
    <scope>NUCLEOTIDE SEQUENCE</scope>
    <source>
        <strain evidence="1">RIFCSPLOWO2_01_FULL_58_19</strain>
    </source>
</reference>
<evidence type="ECO:0000313" key="1">
    <source>
        <dbReference type="EMBL" id="MBS3063700.1"/>
    </source>
</evidence>
<dbReference type="Proteomes" id="UP000678237">
    <property type="component" value="Unassembled WGS sequence"/>
</dbReference>
<accession>A0A8T4LGQ0</accession>
<organism evidence="1 2">
    <name type="scientific">Candidatus Iainarchaeum sp</name>
    <dbReference type="NCBI Taxonomy" id="3101447"/>
    <lineage>
        <taxon>Archaea</taxon>
        <taxon>Candidatus Iainarchaeota</taxon>
        <taxon>Candidatus Iainarchaeia</taxon>
        <taxon>Candidatus Iainarchaeales</taxon>
        <taxon>Candidatus Iainarchaeaceae</taxon>
        <taxon>Candidatus Iainarchaeum</taxon>
    </lineage>
</organism>
<dbReference type="AlphaFoldDB" id="A0A8T4LGQ0"/>
<dbReference type="EMBL" id="JAGVWE010000006">
    <property type="protein sequence ID" value="MBS3063700.1"/>
    <property type="molecule type" value="Genomic_DNA"/>
</dbReference>
<name>A0A8T4LGQ0_9ARCH</name>
<gene>
    <name evidence="1" type="ORF">J4203_07600</name>
</gene>
<evidence type="ECO:0000313" key="2">
    <source>
        <dbReference type="Proteomes" id="UP000678237"/>
    </source>
</evidence>